<accession>M0NZU2</accession>
<evidence type="ECO:0000259" key="1">
    <source>
        <dbReference type="Pfam" id="PF00535"/>
    </source>
</evidence>
<protein>
    <submittedName>
        <fullName evidence="2">Glycosyl transferase family protein</fullName>
    </submittedName>
</protein>
<dbReference type="Proteomes" id="UP000011650">
    <property type="component" value="Unassembled WGS sequence"/>
</dbReference>
<gene>
    <name evidence="2" type="ORF">C469_03545</name>
</gene>
<keyword evidence="2" id="KW-0808">Transferase</keyword>
<keyword evidence="3" id="KW-1185">Reference proteome</keyword>
<dbReference type="Pfam" id="PF00535">
    <property type="entry name" value="Glycos_transf_2"/>
    <property type="match status" value="1"/>
</dbReference>
<dbReference type="AlphaFoldDB" id="M0NZU2"/>
<dbReference type="Gene3D" id="3.90.550.10">
    <property type="entry name" value="Spore Coat Polysaccharide Biosynthesis Protein SpsA, Chain A"/>
    <property type="match status" value="1"/>
</dbReference>
<proteinExistence type="predicted"/>
<dbReference type="SUPFAM" id="SSF53448">
    <property type="entry name" value="Nucleotide-diphospho-sugar transferases"/>
    <property type="match status" value="1"/>
</dbReference>
<evidence type="ECO:0000313" key="2">
    <source>
        <dbReference type="EMBL" id="EMA63063.1"/>
    </source>
</evidence>
<organism evidence="2 3">
    <name type="scientific">Halorubrum lipolyticum DSM 21995</name>
    <dbReference type="NCBI Taxonomy" id="1227482"/>
    <lineage>
        <taxon>Archaea</taxon>
        <taxon>Methanobacteriati</taxon>
        <taxon>Methanobacteriota</taxon>
        <taxon>Stenosarchaea group</taxon>
        <taxon>Halobacteria</taxon>
        <taxon>Halobacteriales</taxon>
        <taxon>Haloferacaceae</taxon>
        <taxon>Halorubrum</taxon>
    </lineage>
</organism>
<dbReference type="PANTHER" id="PTHR22916">
    <property type="entry name" value="GLYCOSYLTRANSFERASE"/>
    <property type="match status" value="1"/>
</dbReference>
<feature type="domain" description="Glycosyltransferase 2-like" evidence="1">
    <location>
        <begin position="5"/>
        <end position="115"/>
    </location>
</feature>
<dbReference type="OrthoDB" id="46222at2157"/>
<name>M0NZU2_9EURY</name>
<sequence length="298" mass="34132">MVAVSVIIPTYNRSEVLPRSIESVLNQTFRNFELIIVDDASTDSTQEVVNSYDDDRIEYIRHSENRNGSAARNTGIRSAQGTYIALLDSDDEWYPEKLEKQISQLQSRSDDWVANYCRTTTERDSKIIKFISEILSHDAKHEGQKEIIKGLLTLSGFIHGGSTIVAKRDVVESINGFDESFERNQDIEFTIRLASEGKIGYVDQTLVRLHESSRPSADTTAEAKKKLFESFQDEIQYLETEGYDVRKYHNFILARYYISEGDFESGFKYLRQSKPANFRQVFGLGYDIAKFTKSAIHV</sequence>
<dbReference type="CDD" id="cd00761">
    <property type="entry name" value="Glyco_tranf_GTA_type"/>
    <property type="match status" value="1"/>
</dbReference>
<dbReference type="STRING" id="1227482.C469_03545"/>
<evidence type="ECO:0000313" key="3">
    <source>
        <dbReference type="Proteomes" id="UP000011650"/>
    </source>
</evidence>
<dbReference type="PANTHER" id="PTHR22916:SF3">
    <property type="entry name" value="UDP-GLCNAC:BETAGAL BETA-1,3-N-ACETYLGLUCOSAMINYLTRANSFERASE-LIKE PROTEIN 1"/>
    <property type="match status" value="1"/>
</dbReference>
<dbReference type="GO" id="GO:0016758">
    <property type="term" value="F:hexosyltransferase activity"/>
    <property type="evidence" value="ECO:0007669"/>
    <property type="project" value="UniProtKB-ARBA"/>
</dbReference>
<dbReference type="EMBL" id="AOJG01000009">
    <property type="protein sequence ID" value="EMA63063.1"/>
    <property type="molecule type" value="Genomic_DNA"/>
</dbReference>
<reference evidence="2 3" key="1">
    <citation type="journal article" date="2014" name="PLoS Genet.">
        <title>Phylogenetically driven sequencing of extremely halophilic archaea reveals strategies for static and dynamic osmo-response.</title>
        <authorList>
            <person name="Becker E.A."/>
            <person name="Seitzer P.M."/>
            <person name="Tritt A."/>
            <person name="Larsen D."/>
            <person name="Krusor M."/>
            <person name="Yao A.I."/>
            <person name="Wu D."/>
            <person name="Madern D."/>
            <person name="Eisen J.A."/>
            <person name="Darling A.E."/>
            <person name="Facciotti M.T."/>
        </authorList>
    </citation>
    <scope>NUCLEOTIDE SEQUENCE [LARGE SCALE GENOMIC DNA]</scope>
    <source>
        <strain evidence="2 3">DSM 21995</strain>
    </source>
</reference>
<dbReference type="InterPro" id="IPR001173">
    <property type="entry name" value="Glyco_trans_2-like"/>
</dbReference>
<dbReference type="RefSeq" id="WP_008003909.1">
    <property type="nucleotide sequence ID" value="NZ_AOJG01000009.1"/>
</dbReference>
<comment type="caution">
    <text evidence="2">The sequence shown here is derived from an EMBL/GenBank/DDBJ whole genome shotgun (WGS) entry which is preliminary data.</text>
</comment>
<dbReference type="InterPro" id="IPR029044">
    <property type="entry name" value="Nucleotide-diphossugar_trans"/>
</dbReference>